<dbReference type="Proteomes" id="UP001201812">
    <property type="component" value="Unassembled WGS sequence"/>
</dbReference>
<keyword evidence="2" id="KW-0732">Signal</keyword>
<organism evidence="3 4">
    <name type="scientific">Ditylenchus destructor</name>
    <dbReference type="NCBI Taxonomy" id="166010"/>
    <lineage>
        <taxon>Eukaryota</taxon>
        <taxon>Metazoa</taxon>
        <taxon>Ecdysozoa</taxon>
        <taxon>Nematoda</taxon>
        <taxon>Chromadorea</taxon>
        <taxon>Rhabditida</taxon>
        <taxon>Tylenchina</taxon>
        <taxon>Tylenchomorpha</taxon>
        <taxon>Sphaerularioidea</taxon>
        <taxon>Anguinidae</taxon>
        <taxon>Anguininae</taxon>
        <taxon>Ditylenchus</taxon>
    </lineage>
</organism>
<keyword evidence="4" id="KW-1185">Reference proteome</keyword>
<protein>
    <submittedName>
        <fullName evidence="3">Uncharacterized protein</fullName>
    </submittedName>
</protein>
<gene>
    <name evidence="3" type="ORF">DdX_02792</name>
</gene>
<dbReference type="PROSITE" id="PS00262">
    <property type="entry name" value="INSULIN"/>
    <property type="match status" value="1"/>
</dbReference>
<feature type="compositionally biased region" description="Basic and acidic residues" evidence="1">
    <location>
        <begin position="35"/>
        <end position="44"/>
    </location>
</feature>
<dbReference type="EMBL" id="JAKKPZ010000002">
    <property type="protein sequence ID" value="KAI1726097.1"/>
    <property type="molecule type" value="Genomic_DNA"/>
</dbReference>
<feature type="signal peptide" evidence="2">
    <location>
        <begin position="1"/>
        <end position="22"/>
    </location>
</feature>
<feature type="chain" id="PRO_5042104047" evidence="2">
    <location>
        <begin position="23"/>
        <end position="175"/>
    </location>
</feature>
<dbReference type="AlphaFoldDB" id="A0AAD4NI81"/>
<evidence type="ECO:0000256" key="1">
    <source>
        <dbReference type="SAM" id="MobiDB-lite"/>
    </source>
</evidence>
<proteinExistence type="predicted"/>
<name>A0AAD4NI81_9BILA</name>
<feature type="region of interest" description="Disordered" evidence="1">
    <location>
        <begin position="35"/>
        <end position="55"/>
    </location>
</feature>
<reference evidence="3" key="1">
    <citation type="submission" date="2022-01" db="EMBL/GenBank/DDBJ databases">
        <title>Genome Sequence Resource for Two Populations of Ditylenchus destructor, the Migratory Endoparasitic Phytonematode.</title>
        <authorList>
            <person name="Zhang H."/>
            <person name="Lin R."/>
            <person name="Xie B."/>
        </authorList>
    </citation>
    <scope>NUCLEOTIDE SEQUENCE</scope>
    <source>
        <strain evidence="3">BazhouSP</strain>
    </source>
</reference>
<evidence type="ECO:0000313" key="3">
    <source>
        <dbReference type="EMBL" id="KAI1726097.1"/>
    </source>
</evidence>
<sequence length="175" mass="20353">MFCGYCTIATIFSLLIWPIVQAVSNEIDQISKLNKDESHTDAKQRHSSKHLSSLRGQRKRQWNECHLAYEERISQHCSYPGMLEPCYTQNVLNMTDSEKTTFSHAIESIVKECCQVPCSVDYFERLCCRTPDCIKQCYGIEIGSGDQKMNSFRYFDVLTRVLSNTTKKHRHRKTK</sequence>
<comment type="caution">
    <text evidence="3">The sequence shown here is derived from an EMBL/GenBank/DDBJ whole genome shotgun (WGS) entry which is preliminary data.</text>
</comment>
<evidence type="ECO:0000256" key="2">
    <source>
        <dbReference type="SAM" id="SignalP"/>
    </source>
</evidence>
<evidence type="ECO:0000313" key="4">
    <source>
        <dbReference type="Proteomes" id="UP001201812"/>
    </source>
</evidence>
<dbReference type="InterPro" id="IPR022353">
    <property type="entry name" value="Insulin_CS"/>
</dbReference>
<accession>A0AAD4NI81</accession>